<dbReference type="EMBL" id="OZ034820">
    <property type="protein sequence ID" value="CAL1404082.1"/>
    <property type="molecule type" value="Genomic_DNA"/>
</dbReference>
<keyword evidence="2" id="KW-1185">Reference proteome</keyword>
<name>A0AAV2G1N4_9ROSI</name>
<evidence type="ECO:0000313" key="1">
    <source>
        <dbReference type="EMBL" id="CAL1404082.1"/>
    </source>
</evidence>
<evidence type="ECO:0000313" key="2">
    <source>
        <dbReference type="Proteomes" id="UP001497516"/>
    </source>
</evidence>
<accession>A0AAV2G1N4</accession>
<dbReference type="AlphaFoldDB" id="A0AAV2G1N4"/>
<organism evidence="1 2">
    <name type="scientific">Linum trigynum</name>
    <dbReference type="NCBI Taxonomy" id="586398"/>
    <lineage>
        <taxon>Eukaryota</taxon>
        <taxon>Viridiplantae</taxon>
        <taxon>Streptophyta</taxon>
        <taxon>Embryophyta</taxon>
        <taxon>Tracheophyta</taxon>
        <taxon>Spermatophyta</taxon>
        <taxon>Magnoliopsida</taxon>
        <taxon>eudicotyledons</taxon>
        <taxon>Gunneridae</taxon>
        <taxon>Pentapetalae</taxon>
        <taxon>rosids</taxon>
        <taxon>fabids</taxon>
        <taxon>Malpighiales</taxon>
        <taxon>Linaceae</taxon>
        <taxon>Linum</taxon>
    </lineage>
</organism>
<dbReference type="Proteomes" id="UP001497516">
    <property type="component" value="Chromosome 7"/>
</dbReference>
<gene>
    <name evidence="1" type="ORF">LTRI10_LOCUS43968</name>
</gene>
<proteinExistence type="predicted"/>
<reference evidence="1 2" key="1">
    <citation type="submission" date="2024-04" db="EMBL/GenBank/DDBJ databases">
        <authorList>
            <person name="Fracassetti M."/>
        </authorList>
    </citation>
    <scope>NUCLEOTIDE SEQUENCE [LARGE SCALE GENOMIC DNA]</scope>
</reference>
<sequence length="101" mass="11413">MNSCPLRSSRCRRWLREEKRRLKLFGELYGRLPTDGEDLEGHDTDFGGSLRLQSLQESNWTVGKKMGLRVAADYCVRIFKRDLDVADDVDVVGAILGPDAA</sequence>
<protein>
    <submittedName>
        <fullName evidence="1">Uncharacterized protein</fullName>
    </submittedName>
</protein>